<evidence type="ECO:0000256" key="10">
    <source>
        <dbReference type="ARBA" id="ARBA00023239"/>
    </source>
</evidence>
<keyword evidence="6 11" id="KW-0288">FMN</keyword>
<comment type="similarity">
    <text evidence="2 11 12">Belongs to the chorismate synthase family.</text>
</comment>
<feature type="binding site" evidence="11">
    <location>
        <begin position="239"/>
        <end position="240"/>
    </location>
    <ligand>
        <name>FMN</name>
        <dbReference type="ChEBI" id="CHEBI:58210"/>
    </ligand>
</feature>
<organism evidence="13 14">
    <name type="scientific">Thermosediminibacter litoriperuensis</name>
    <dbReference type="NCBI Taxonomy" id="291989"/>
    <lineage>
        <taxon>Bacteria</taxon>
        <taxon>Bacillati</taxon>
        <taxon>Bacillota</taxon>
        <taxon>Clostridia</taxon>
        <taxon>Thermosediminibacterales</taxon>
        <taxon>Thermosediminibacteraceae</taxon>
        <taxon>Thermosediminibacter</taxon>
    </lineage>
</organism>
<dbReference type="GO" id="GO:0004107">
    <property type="term" value="F:chorismate synthase activity"/>
    <property type="evidence" value="ECO:0007669"/>
    <property type="project" value="UniProtKB-UniRule"/>
</dbReference>
<dbReference type="InterPro" id="IPR035904">
    <property type="entry name" value="Chorismate_synth_AroC_sf"/>
</dbReference>
<feature type="binding site" evidence="11">
    <location>
        <position position="326"/>
    </location>
    <ligand>
        <name>FMN</name>
        <dbReference type="ChEBI" id="CHEBI:58210"/>
    </ligand>
</feature>
<dbReference type="PANTHER" id="PTHR21085">
    <property type="entry name" value="CHORISMATE SYNTHASE"/>
    <property type="match status" value="1"/>
</dbReference>
<dbReference type="UniPathway" id="UPA00053">
    <property type="reaction ID" value="UER00090"/>
</dbReference>
<evidence type="ECO:0000256" key="2">
    <source>
        <dbReference type="ARBA" id="ARBA00008014"/>
    </source>
</evidence>
<accession>A0A5S5AQ87</accession>
<feature type="binding site" evidence="11">
    <location>
        <position position="40"/>
    </location>
    <ligand>
        <name>NADP(+)</name>
        <dbReference type="ChEBI" id="CHEBI:58349"/>
    </ligand>
</feature>
<evidence type="ECO:0000313" key="14">
    <source>
        <dbReference type="Proteomes" id="UP000322294"/>
    </source>
</evidence>
<keyword evidence="7 11" id="KW-0274">FAD</keyword>
<dbReference type="CDD" id="cd07304">
    <property type="entry name" value="Chorismate_synthase"/>
    <property type="match status" value="1"/>
</dbReference>
<reference evidence="13 14" key="1">
    <citation type="submission" date="2019-07" db="EMBL/GenBank/DDBJ databases">
        <title>Genomic Encyclopedia of Type Strains, Phase I: the one thousand microbial genomes (KMG-I) project.</title>
        <authorList>
            <person name="Kyrpides N."/>
        </authorList>
    </citation>
    <scope>NUCLEOTIDE SEQUENCE [LARGE SCALE GENOMIC DNA]</scope>
    <source>
        <strain evidence="13 14">DSM 16647</strain>
    </source>
</reference>
<dbReference type="FunFam" id="3.60.150.10:FF:000002">
    <property type="entry name" value="Chorismate synthase"/>
    <property type="match status" value="1"/>
</dbReference>
<comment type="cofactor">
    <cofactor evidence="11 12">
        <name>FMNH2</name>
        <dbReference type="ChEBI" id="CHEBI:57618"/>
    </cofactor>
    <text evidence="11 12">Reduced FMN (FMNH(2)).</text>
</comment>
<gene>
    <name evidence="11" type="primary">aroC</name>
    <name evidence="13" type="ORF">LZ11_01399</name>
</gene>
<comment type="caution">
    <text evidence="13">The sequence shown here is derived from an EMBL/GenBank/DDBJ whole genome shotgun (WGS) entry which is preliminary data.</text>
</comment>
<dbReference type="InterPro" id="IPR000453">
    <property type="entry name" value="Chorismate_synth"/>
</dbReference>
<evidence type="ECO:0000256" key="9">
    <source>
        <dbReference type="ARBA" id="ARBA00023141"/>
    </source>
</evidence>
<evidence type="ECO:0000256" key="3">
    <source>
        <dbReference type="ARBA" id="ARBA00013036"/>
    </source>
</evidence>
<dbReference type="RefSeq" id="WP_148867160.1">
    <property type="nucleotide sequence ID" value="NZ_VNHO01000013.1"/>
</dbReference>
<keyword evidence="9 11" id="KW-0057">Aromatic amino acid biosynthesis</keyword>
<evidence type="ECO:0000256" key="1">
    <source>
        <dbReference type="ARBA" id="ARBA00005044"/>
    </source>
</evidence>
<evidence type="ECO:0000256" key="8">
    <source>
        <dbReference type="ARBA" id="ARBA00022857"/>
    </source>
</evidence>
<dbReference type="InterPro" id="IPR020541">
    <property type="entry name" value="Chorismate_synthase_CS"/>
</dbReference>
<dbReference type="AlphaFoldDB" id="A0A5S5AQ87"/>
<dbReference type="HAMAP" id="MF_00300">
    <property type="entry name" value="Chorismate_synth"/>
    <property type="match status" value="1"/>
</dbReference>
<dbReference type="PANTHER" id="PTHR21085:SF0">
    <property type="entry name" value="CHORISMATE SYNTHASE"/>
    <property type="match status" value="1"/>
</dbReference>
<dbReference type="Gene3D" id="3.60.150.10">
    <property type="entry name" value="Chorismate synthase AroC"/>
    <property type="match status" value="1"/>
</dbReference>
<comment type="pathway">
    <text evidence="1 11 12">Metabolic intermediate biosynthesis; chorismate biosynthesis; chorismate from D-erythrose 4-phosphate and phosphoenolpyruvate: step 7/7.</text>
</comment>
<dbReference type="NCBIfam" id="TIGR00033">
    <property type="entry name" value="aroC"/>
    <property type="match status" value="1"/>
</dbReference>
<dbReference type="OrthoDB" id="9771806at2"/>
<dbReference type="PIRSF" id="PIRSF001456">
    <property type="entry name" value="Chorismate_synth"/>
    <property type="match status" value="1"/>
</dbReference>
<comment type="catalytic activity">
    <reaction evidence="11 12">
        <text>5-O-(1-carboxyvinyl)-3-phosphoshikimate = chorismate + phosphate</text>
        <dbReference type="Rhea" id="RHEA:21020"/>
        <dbReference type="ChEBI" id="CHEBI:29748"/>
        <dbReference type="ChEBI" id="CHEBI:43474"/>
        <dbReference type="ChEBI" id="CHEBI:57701"/>
        <dbReference type="EC" id="4.2.3.5"/>
    </reaction>
</comment>
<evidence type="ECO:0000256" key="6">
    <source>
        <dbReference type="ARBA" id="ARBA00022643"/>
    </source>
</evidence>
<comment type="subunit">
    <text evidence="11">Homotetramer.</text>
</comment>
<keyword evidence="8 11" id="KW-0521">NADP</keyword>
<feature type="binding site" evidence="11">
    <location>
        <position position="46"/>
    </location>
    <ligand>
        <name>NADP(+)</name>
        <dbReference type="ChEBI" id="CHEBI:58349"/>
    </ligand>
</feature>
<dbReference type="Pfam" id="PF01264">
    <property type="entry name" value="Chorismate_synt"/>
    <property type="match status" value="1"/>
</dbReference>
<evidence type="ECO:0000256" key="4">
    <source>
        <dbReference type="ARBA" id="ARBA00022605"/>
    </source>
</evidence>
<dbReference type="GO" id="GO:0009073">
    <property type="term" value="P:aromatic amino acid family biosynthetic process"/>
    <property type="evidence" value="ECO:0007669"/>
    <property type="project" value="UniProtKB-KW"/>
</dbReference>
<feature type="binding site" evidence="11">
    <location>
        <begin position="300"/>
        <end position="304"/>
    </location>
    <ligand>
        <name>FMN</name>
        <dbReference type="ChEBI" id="CHEBI:58210"/>
    </ligand>
</feature>
<evidence type="ECO:0000256" key="7">
    <source>
        <dbReference type="ARBA" id="ARBA00022827"/>
    </source>
</evidence>
<dbReference type="PROSITE" id="PS00787">
    <property type="entry name" value="CHORISMATE_SYNTHASE_1"/>
    <property type="match status" value="1"/>
</dbReference>
<dbReference type="GO" id="GO:0008652">
    <property type="term" value="P:amino acid biosynthetic process"/>
    <property type="evidence" value="ECO:0007669"/>
    <property type="project" value="UniProtKB-KW"/>
</dbReference>
<dbReference type="EC" id="4.2.3.5" evidence="3 11"/>
<protein>
    <recommendedName>
        <fullName evidence="3 11">Chorismate synthase</fullName>
        <shortName evidence="11">CS</shortName>
        <ecNumber evidence="3 11">4.2.3.5</ecNumber>
    </recommendedName>
    <alternativeName>
        <fullName evidence="11">5-enolpyruvylshikimate-3-phosphate phospholyase</fullName>
    </alternativeName>
</protein>
<keyword evidence="4 11" id="KW-0028">Amino-acid biosynthesis</keyword>
<comment type="function">
    <text evidence="11">Catalyzes the anti-1,4-elimination of the C-3 phosphate and the C-6 proR hydrogen from 5-enolpyruvylshikimate-3-phosphate (EPSP) to yield chorismate, which is the branch point compound that serves as the starting substrate for the three terminal pathways of aromatic amino acid biosynthesis. This reaction introduces a second double bond into the aromatic ring system.</text>
</comment>
<evidence type="ECO:0000313" key="13">
    <source>
        <dbReference type="EMBL" id="TYP54190.1"/>
    </source>
</evidence>
<dbReference type="EMBL" id="VNHO01000013">
    <property type="protein sequence ID" value="TYP54190.1"/>
    <property type="molecule type" value="Genomic_DNA"/>
</dbReference>
<dbReference type="SUPFAM" id="SSF103263">
    <property type="entry name" value="Chorismate synthase, AroC"/>
    <property type="match status" value="1"/>
</dbReference>
<sequence>MLRFLTAGESHGKALIAVIEGLPANLAVDINFINRELSRRQMGYGRGGRMKIEKDAVEVISGLKEGCTTGSPVAFLIPNLDYPNWQDKAVEPVTRPRPGHGDLAGALKYRQNDIRNILERASARETAARVAVGAVAKQLLSIFNIEVLSHVIAIGGIEAAIKNPGQEDLRRADESPVRCIDRFAGQKMMAAIDGAKREGDSLGGVFEVVAFNVPVGLGSHAHWDRKLDGRIAWSLMSVQGIKGVEIGLGFEAAARRGSQVHDEIFFDSESRRFYRKTNNAGGLEAGITNGCPLVVRAAMKPIPTLYRPLLSIDIKTKEPFAASVERSDVCAVPAASIVGEAAVAWVLAEALVEKFGSDTVEEMQEGFERWMKYLQEF</sequence>
<dbReference type="Proteomes" id="UP000322294">
    <property type="component" value="Unassembled WGS sequence"/>
</dbReference>
<keyword evidence="14" id="KW-1185">Reference proteome</keyword>
<evidence type="ECO:0000256" key="5">
    <source>
        <dbReference type="ARBA" id="ARBA00022630"/>
    </source>
</evidence>
<dbReference type="NCBIfam" id="NF003793">
    <property type="entry name" value="PRK05382.1"/>
    <property type="match status" value="1"/>
</dbReference>
<dbReference type="PROSITE" id="PS00789">
    <property type="entry name" value="CHORISMATE_SYNTHASE_3"/>
    <property type="match status" value="1"/>
</dbReference>
<dbReference type="GO" id="GO:0005829">
    <property type="term" value="C:cytosol"/>
    <property type="evidence" value="ECO:0007669"/>
    <property type="project" value="TreeGrafter"/>
</dbReference>
<keyword evidence="5 11" id="KW-0285">Flavoprotein</keyword>
<feature type="binding site" evidence="11">
    <location>
        <begin position="120"/>
        <end position="122"/>
    </location>
    <ligand>
        <name>FMN</name>
        <dbReference type="ChEBI" id="CHEBI:58210"/>
    </ligand>
</feature>
<dbReference type="GO" id="GO:0010181">
    <property type="term" value="F:FMN binding"/>
    <property type="evidence" value="ECO:0007669"/>
    <property type="project" value="TreeGrafter"/>
</dbReference>
<evidence type="ECO:0000256" key="11">
    <source>
        <dbReference type="HAMAP-Rule" id="MF_00300"/>
    </source>
</evidence>
<dbReference type="PROSITE" id="PS00788">
    <property type="entry name" value="CHORISMATE_SYNTHASE_2"/>
    <property type="match status" value="1"/>
</dbReference>
<dbReference type="GO" id="GO:0009423">
    <property type="term" value="P:chorismate biosynthetic process"/>
    <property type="evidence" value="ECO:0007669"/>
    <property type="project" value="UniProtKB-UniRule"/>
</dbReference>
<name>A0A5S5AQ87_9FIRM</name>
<keyword evidence="10 11" id="KW-0456">Lyase</keyword>
<proteinExistence type="inferred from homology"/>
<feature type="binding site" evidence="11">
    <location>
        <position position="285"/>
    </location>
    <ligand>
        <name>FMN</name>
        <dbReference type="ChEBI" id="CHEBI:58210"/>
    </ligand>
</feature>
<evidence type="ECO:0000256" key="12">
    <source>
        <dbReference type="RuleBase" id="RU000605"/>
    </source>
</evidence>